<dbReference type="Pfam" id="PF00059">
    <property type="entry name" value="Lectin_C"/>
    <property type="match status" value="1"/>
</dbReference>
<dbReference type="GO" id="GO:0002450">
    <property type="term" value="P:B cell antigen processing and presentation"/>
    <property type="evidence" value="ECO:0007669"/>
    <property type="project" value="Ensembl"/>
</dbReference>
<dbReference type="SMART" id="SM00034">
    <property type="entry name" value="CLECT"/>
    <property type="match status" value="1"/>
</dbReference>
<feature type="coiled-coil region" evidence="6">
    <location>
        <begin position="78"/>
        <end position="158"/>
    </location>
</feature>
<evidence type="ECO:0000256" key="5">
    <source>
        <dbReference type="ARBA" id="ARBA00023157"/>
    </source>
</evidence>
<dbReference type="PROSITE" id="PS50041">
    <property type="entry name" value="C_TYPE_LECTIN_2"/>
    <property type="match status" value="1"/>
</dbReference>
<evidence type="ECO:0000256" key="3">
    <source>
        <dbReference type="ARBA" id="ARBA00022734"/>
    </source>
</evidence>
<dbReference type="GeneTree" id="ENSGT00940000162574"/>
<keyword evidence="6" id="KW-0175">Coiled coil</keyword>
<gene>
    <name evidence="10" type="primary">FCER2</name>
</gene>
<dbReference type="GO" id="GO:0042742">
    <property type="term" value="P:defense response to bacterium"/>
    <property type="evidence" value="ECO:0007669"/>
    <property type="project" value="Ensembl"/>
</dbReference>
<dbReference type="GO" id="GO:0009897">
    <property type="term" value="C:external side of plasma membrane"/>
    <property type="evidence" value="ECO:0007669"/>
    <property type="project" value="Ensembl"/>
</dbReference>
<dbReference type="Ensembl" id="ENSPSMT00000024969.1">
    <property type="protein sequence ID" value="ENSPSMP00000021535.1"/>
    <property type="gene ID" value="ENSPSMG00000015219.1"/>
</dbReference>
<feature type="domain" description="C-type lectin" evidence="9">
    <location>
        <begin position="170"/>
        <end position="277"/>
    </location>
</feature>
<dbReference type="InterPro" id="IPR050111">
    <property type="entry name" value="C-type_lectin/snaclec_domain"/>
</dbReference>
<dbReference type="InterPro" id="IPR001304">
    <property type="entry name" value="C-type_lectin-like"/>
</dbReference>
<reference evidence="10" key="1">
    <citation type="submission" date="2025-08" db="UniProtKB">
        <authorList>
            <consortium name="Ensembl"/>
        </authorList>
    </citation>
    <scope>IDENTIFICATION</scope>
</reference>
<dbReference type="GO" id="GO:0002925">
    <property type="term" value="P:positive regulation of humoral immune response mediated by circulating immunoglobulin"/>
    <property type="evidence" value="ECO:0007669"/>
    <property type="project" value="Ensembl"/>
</dbReference>
<dbReference type="GO" id="GO:0019863">
    <property type="term" value="F:IgE binding"/>
    <property type="evidence" value="ECO:0007669"/>
    <property type="project" value="Ensembl"/>
</dbReference>
<dbReference type="GO" id="GO:0030246">
    <property type="term" value="F:carbohydrate binding"/>
    <property type="evidence" value="ECO:0007669"/>
    <property type="project" value="UniProtKB-KW"/>
</dbReference>
<dbReference type="AlphaFoldDB" id="A0A8C8ZQ19"/>
<keyword evidence="11" id="KW-1185">Reference proteome</keyword>
<dbReference type="SUPFAM" id="SSF56436">
    <property type="entry name" value="C-type lectin-like"/>
    <property type="match status" value="1"/>
</dbReference>
<dbReference type="PANTHER" id="PTHR22803">
    <property type="entry name" value="MANNOSE, PHOSPHOLIPASE, LECTIN RECEPTOR RELATED"/>
    <property type="match status" value="1"/>
</dbReference>
<evidence type="ECO:0000259" key="9">
    <source>
        <dbReference type="PROSITE" id="PS50041"/>
    </source>
</evidence>
<evidence type="ECO:0000313" key="11">
    <source>
        <dbReference type="Proteomes" id="UP000694414"/>
    </source>
</evidence>
<keyword evidence="4 8" id="KW-1133">Transmembrane helix</keyword>
<keyword evidence="5" id="KW-1015">Disulfide bond</keyword>
<keyword evidence="2 8" id="KW-0812">Transmembrane</keyword>
<feature type="region of interest" description="Disordered" evidence="7">
    <location>
        <begin position="291"/>
        <end position="323"/>
    </location>
</feature>
<evidence type="ECO:0000256" key="7">
    <source>
        <dbReference type="SAM" id="MobiDB-lite"/>
    </source>
</evidence>
<evidence type="ECO:0000256" key="2">
    <source>
        <dbReference type="ARBA" id="ARBA00022692"/>
    </source>
</evidence>
<comment type="subcellular location">
    <subcellularLocation>
        <location evidence="1">Membrane</location>
        <topology evidence="1">Single-pass membrane protein</topology>
    </subcellularLocation>
</comment>
<dbReference type="GO" id="GO:0010628">
    <property type="term" value="P:positive regulation of gene expression"/>
    <property type="evidence" value="ECO:0007669"/>
    <property type="project" value="Ensembl"/>
</dbReference>
<proteinExistence type="predicted"/>
<dbReference type="GO" id="GO:0019769">
    <property type="term" value="F:low-affinity IgE receptor activity"/>
    <property type="evidence" value="ECO:0007669"/>
    <property type="project" value="Ensembl"/>
</dbReference>
<keyword evidence="3" id="KW-0430">Lectin</keyword>
<evidence type="ECO:0000256" key="4">
    <source>
        <dbReference type="ARBA" id="ARBA00022989"/>
    </source>
</evidence>
<dbReference type="Proteomes" id="UP000694414">
    <property type="component" value="Unplaced"/>
</dbReference>
<dbReference type="GO" id="GO:0038096">
    <property type="term" value="P:Fc-gamma receptor signaling pathway involved in phagocytosis"/>
    <property type="evidence" value="ECO:0007669"/>
    <property type="project" value="Ensembl"/>
</dbReference>
<dbReference type="CDD" id="cd03590">
    <property type="entry name" value="CLECT_DC-SIGN_like"/>
    <property type="match status" value="1"/>
</dbReference>
<dbReference type="InterPro" id="IPR033989">
    <property type="entry name" value="CD209-like_CTLD"/>
</dbReference>
<keyword evidence="8" id="KW-0472">Membrane</keyword>
<protein>
    <submittedName>
        <fullName evidence="10">Fc epsilon receptor II</fullName>
    </submittedName>
</protein>
<reference evidence="10" key="2">
    <citation type="submission" date="2025-09" db="UniProtKB">
        <authorList>
            <consortium name="Ensembl"/>
        </authorList>
    </citation>
    <scope>IDENTIFICATION</scope>
</reference>
<feature type="transmembrane region" description="Helical" evidence="8">
    <location>
        <begin position="24"/>
        <end position="47"/>
    </location>
</feature>
<evidence type="ECO:0000256" key="6">
    <source>
        <dbReference type="SAM" id="Coils"/>
    </source>
</evidence>
<evidence type="ECO:0000313" key="10">
    <source>
        <dbReference type="Ensembl" id="ENSPSMP00000021535.1"/>
    </source>
</evidence>
<organism evidence="10 11">
    <name type="scientific">Prolemur simus</name>
    <name type="common">Greater bamboo lemur</name>
    <name type="synonym">Hapalemur simus</name>
    <dbReference type="NCBI Taxonomy" id="1328070"/>
    <lineage>
        <taxon>Eukaryota</taxon>
        <taxon>Metazoa</taxon>
        <taxon>Chordata</taxon>
        <taxon>Craniata</taxon>
        <taxon>Vertebrata</taxon>
        <taxon>Euteleostomi</taxon>
        <taxon>Mammalia</taxon>
        <taxon>Eutheria</taxon>
        <taxon>Euarchontoglires</taxon>
        <taxon>Primates</taxon>
        <taxon>Strepsirrhini</taxon>
        <taxon>Lemuriformes</taxon>
        <taxon>Lemuridae</taxon>
        <taxon>Prolemur</taxon>
    </lineage>
</organism>
<dbReference type="PROSITE" id="PS00615">
    <property type="entry name" value="C_TYPE_LECTIN_1"/>
    <property type="match status" value="1"/>
</dbReference>
<dbReference type="InterPro" id="IPR016186">
    <property type="entry name" value="C-type_lectin-like/link_sf"/>
</dbReference>
<dbReference type="GO" id="GO:0002020">
    <property type="term" value="F:protease binding"/>
    <property type="evidence" value="ECO:0007669"/>
    <property type="project" value="Ensembl"/>
</dbReference>
<evidence type="ECO:0000256" key="8">
    <source>
        <dbReference type="SAM" id="Phobius"/>
    </source>
</evidence>
<dbReference type="GO" id="GO:0160006">
    <property type="term" value="P:Fc receptor-mediated immune complex endocytosis"/>
    <property type="evidence" value="ECO:0007669"/>
    <property type="project" value="Ensembl"/>
</dbReference>
<sequence>MEESRYSGFSESPRKRCCGWGTRLALLGLATAALWAGLLSLLLMWHWDTLRSLRLLQETTARNVSHLSKDLQRHQHDQMAQKSQAAQMLQNMEELRAEQKRMKSQDSELSGNLDGLQADLNNLKAQALNERRAAADVVARLQEEVAKLRVELQLSKGAACDTCPEKWVHFQQKCYYFGDGAKKWLHAQYACEDIGGRLVSIHSAEEQDFLSKRADWQGSWIGLQDLDREGQFTWMDGSPMGYSNWYPGEPNNQGQGEDCVMMRGSGQWNDASCHSKLDAWVCEQLATCGPPATSTPKGPPGTTLSLDLDSCLPTPSAPRHPSP</sequence>
<dbReference type="InterPro" id="IPR018378">
    <property type="entry name" value="C-type_lectin_CS"/>
</dbReference>
<evidence type="ECO:0000256" key="1">
    <source>
        <dbReference type="ARBA" id="ARBA00004167"/>
    </source>
</evidence>
<dbReference type="Gene3D" id="3.10.100.10">
    <property type="entry name" value="Mannose-Binding Protein A, subunit A"/>
    <property type="match status" value="1"/>
</dbReference>
<dbReference type="InterPro" id="IPR016187">
    <property type="entry name" value="CTDL_fold"/>
</dbReference>
<name>A0A8C8ZQ19_PROSS</name>
<accession>A0A8C8ZQ19</accession>
<dbReference type="GO" id="GO:0042116">
    <property type="term" value="P:macrophage activation"/>
    <property type="evidence" value="ECO:0007669"/>
    <property type="project" value="Ensembl"/>
</dbReference>